<evidence type="ECO:0000313" key="2">
    <source>
        <dbReference type="EMBL" id="KAA6407457.1"/>
    </source>
</evidence>
<dbReference type="EMBL" id="VXIT01000017">
    <property type="protein sequence ID" value="KAA6407457.1"/>
    <property type="molecule type" value="Genomic_DNA"/>
</dbReference>
<reference evidence="2 3" key="1">
    <citation type="submission" date="2019-09" db="EMBL/GenBank/DDBJ databases">
        <title>The hologenome of the rock-dwelling lichen Lasallia pustulata.</title>
        <authorList>
            <person name="Greshake Tzovaras B."/>
            <person name="Segers F."/>
            <person name="Bicker A."/>
            <person name="Dal Grande F."/>
            <person name="Otte J."/>
            <person name="Hankeln T."/>
            <person name="Schmitt I."/>
            <person name="Ebersberger I."/>
        </authorList>
    </citation>
    <scope>NUCLEOTIDE SEQUENCE [LARGE SCALE GENOMIC DNA]</scope>
    <source>
        <strain evidence="2">A1-1</strain>
    </source>
</reference>
<dbReference type="Proteomes" id="UP000324767">
    <property type="component" value="Unassembled WGS sequence"/>
</dbReference>
<proteinExistence type="predicted"/>
<feature type="region of interest" description="Disordered" evidence="1">
    <location>
        <begin position="25"/>
        <end position="56"/>
    </location>
</feature>
<accession>A0A5M8PDP6</accession>
<dbReference type="AlphaFoldDB" id="A0A5M8PDP6"/>
<protein>
    <submittedName>
        <fullName evidence="2">Uncharacterized protein</fullName>
    </submittedName>
</protein>
<gene>
    <name evidence="2" type="ORF">FRX48_08700</name>
</gene>
<name>A0A5M8PDP6_9LECA</name>
<comment type="caution">
    <text evidence="2">The sequence shown here is derived from an EMBL/GenBank/DDBJ whole genome shotgun (WGS) entry which is preliminary data.</text>
</comment>
<feature type="compositionally biased region" description="Basic and acidic residues" evidence="1">
    <location>
        <begin position="37"/>
        <end position="46"/>
    </location>
</feature>
<sequence>MDLQAALTLVLEPAAPQRLVAEERDVVPDEGAGGHEQGVEDVRGDGRIWSGGAGEGEGGAWGGALFKSWLEQAEDDPSLEL</sequence>
<evidence type="ECO:0000256" key="1">
    <source>
        <dbReference type="SAM" id="MobiDB-lite"/>
    </source>
</evidence>
<evidence type="ECO:0000313" key="3">
    <source>
        <dbReference type="Proteomes" id="UP000324767"/>
    </source>
</evidence>
<organism evidence="2 3">
    <name type="scientific">Lasallia pustulata</name>
    <dbReference type="NCBI Taxonomy" id="136370"/>
    <lineage>
        <taxon>Eukaryota</taxon>
        <taxon>Fungi</taxon>
        <taxon>Dikarya</taxon>
        <taxon>Ascomycota</taxon>
        <taxon>Pezizomycotina</taxon>
        <taxon>Lecanoromycetes</taxon>
        <taxon>OSLEUM clade</taxon>
        <taxon>Umbilicariomycetidae</taxon>
        <taxon>Umbilicariales</taxon>
        <taxon>Umbilicariaceae</taxon>
        <taxon>Lasallia</taxon>
    </lineage>
</organism>